<dbReference type="Proteomes" id="UP000516361">
    <property type="component" value="Chromosome"/>
</dbReference>
<dbReference type="PANTHER" id="PTHR43479">
    <property type="entry name" value="ACREF/ENVCD OPERON REPRESSOR-RELATED"/>
    <property type="match status" value="1"/>
</dbReference>
<dbReference type="PANTHER" id="PTHR43479:SF11">
    <property type="entry name" value="ACREF_ENVCD OPERON REPRESSOR-RELATED"/>
    <property type="match status" value="1"/>
</dbReference>
<dbReference type="Pfam" id="PF00440">
    <property type="entry name" value="TetR_N"/>
    <property type="match status" value="1"/>
</dbReference>
<sequence>MKKSELTKQKILKASIELFSEKGFASTRTLEIAKKAGVSEGTIFKYFEKKKDILHAVVSESIDVFIKEFAVSDLKETIKNFSKKDIKIILKEIIMERLSFFNKYSKYLKIIFNEIQYDEILKEKVIKSIFNEFKSNANEVYGIGLKRGEFKNIDSYVAVRSFIGMILMLLFQKLYLKSENFEKEIDTVIEIFLNGVKI</sequence>
<reference evidence="4 5" key="1">
    <citation type="submission" date="2018-06" db="EMBL/GenBank/DDBJ databases">
        <title>Genome sequencing of Oceanotoga sp. sy52.</title>
        <authorList>
            <person name="Mori K."/>
        </authorList>
    </citation>
    <scope>NUCLEOTIDE SEQUENCE [LARGE SCALE GENOMIC DNA]</scope>
    <source>
        <strain evidence="5">sy52</strain>
    </source>
</reference>
<dbReference type="SUPFAM" id="SSF48498">
    <property type="entry name" value="Tetracyclin repressor-like, C-terminal domain"/>
    <property type="match status" value="1"/>
</dbReference>
<dbReference type="PRINTS" id="PR00455">
    <property type="entry name" value="HTHTETR"/>
</dbReference>
<keyword evidence="5" id="KW-1185">Reference proteome</keyword>
<gene>
    <name evidence="4" type="ORF">OSSY52_00070</name>
</gene>
<dbReference type="InterPro" id="IPR009057">
    <property type="entry name" value="Homeodomain-like_sf"/>
</dbReference>
<dbReference type="InterPro" id="IPR036271">
    <property type="entry name" value="Tet_transcr_reg_TetR-rel_C_sf"/>
</dbReference>
<dbReference type="EMBL" id="AP018712">
    <property type="protein sequence ID" value="BBE29866.1"/>
    <property type="molecule type" value="Genomic_DNA"/>
</dbReference>
<evidence type="ECO:0000259" key="3">
    <source>
        <dbReference type="PROSITE" id="PS50977"/>
    </source>
</evidence>
<dbReference type="Gene3D" id="1.10.10.60">
    <property type="entry name" value="Homeodomain-like"/>
    <property type="match status" value="1"/>
</dbReference>
<evidence type="ECO:0000313" key="4">
    <source>
        <dbReference type="EMBL" id="BBE29866.1"/>
    </source>
</evidence>
<protein>
    <submittedName>
        <fullName evidence="4">AcrR family transcriptional regulator</fullName>
    </submittedName>
</protein>
<proteinExistence type="predicted"/>
<dbReference type="InterPro" id="IPR001647">
    <property type="entry name" value="HTH_TetR"/>
</dbReference>
<evidence type="ECO:0000313" key="5">
    <source>
        <dbReference type="Proteomes" id="UP000516361"/>
    </source>
</evidence>
<dbReference type="FunCoup" id="A0A7G1G3T6">
    <property type="interactions" value="36"/>
</dbReference>
<organism evidence="4 5">
    <name type="scientific">Tepiditoga spiralis</name>
    <dbReference type="NCBI Taxonomy" id="2108365"/>
    <lineage>
        <taxon>Bacteria</taxon>
        <taxon>Thermotogati</taxon>
        <taxon>Thermotogota</taxon>
        <taxon>Thermotogae</taxon>
        <taxon>Petrotogales</taxon>
        <taxon>Petrotogaceae</taxon>
        <taxon>Tepiditoga</taxon>
    </lineage>
</organism>
<name>A0A7G1G3T6_9BACT</name>
<dbReference type="AlphaFoldDB" id="A0A7G1G3T6"/>
<keyword evidence="1 2" id="KW-0238">DNA-binding</keyword>
<dbReference type="InParanoid" id="A0A7G1G3T6"/>
<dbReference type="GO" id="GO:0003677">
    <property type="term" value="F:DNA binding"/>
    <property type="evidence" value="ECO:0007669"/>
    <property type="project" value="UniProtKB-UniRule"/>
</dbReference>
<dbReference type="PROSITE" id="PS50977">
    <property type="entry name" value="HTH_TETR_2"/>
    <property type="match status" value="1"/>
</dbReference>
<accession>A0A7G1G3T6</accession>
<evidence type="ECO:0000256" key="1">
    <source>
        <dbReference type="ARBA" id="ARBA00023125"/>
    </source>
</evidence>
<dbReference type="RefSeq" id="WP_190615016.1">
    <property type="nucleotide sequence ID" value="NZ_AP018712.1"/>
</dbReference>
<feature type="domain" description="HTH tetR-type" evidence="3">
    <location>
        <begin position="5"/>
        <end position="65"/>
    </location>
</feature>
<evidence type="ECO:0000256" key="2">
    <source>
        <dbReference type="PROSITE-ProRule" id="PRU00335"/>
    </source>
</evidence>
<dbReference type="KEGG" id="ocy:OSSY52_00070"/>
<dbReference type="InterPro" id="IPR050624">
    <property type="entry name" value="HTH-type_Tx_Regulator"/>
</dbReference>
<dbReference type="SUPFAM" id="SSF46689">
    <property type="entry name" value="Homeodomain-like"/>
    <property type="match status" value="1"/>
</dbReference>
<feature type="DNA-binding region" description="H-T-H motif" evidence="2">
    <location>
        <begin position="28"/>
        <end position="47"/>
    </location>
</feature>
<dbReference type="Gene3D" id="1.10.357.10">
    <property type="entry name" value="Tetracycline Repressor, domain 2"/>
    <property type="match status" value="1"/>
</dbReference>